<sequence length="129" mass="14980">MQPDFFDNRARIVKDDLVANIAAGDRVAIAASVFSMYAYQELAEQLESIDELRFVFTSQAFTKQRPPREKREFYIPRLSREQGLCGTDFEIKLRNELTQKAVATECADWIRRKARFRSFEGEGRMSGFL</sequence>
<keyword evidence="1" id="KW-0347">Helicase</keyword>
<dbReference type="AlphaFoldDB" id="A0A930YT61"/>
<reference evidence="1" key="1">
    <citation type="submission" date="2020-04" db="EMBL/GenBank/DDBJ databases">
        <title>Deep metagenomics examines the oral microbiome during advanced dental caries in children, revealing novel taxa and co-occurrences with host molecules.</title>
        <authorList>
            <person name="Baker J.L."/>
            <person name="Morton J.T."/>
            <person name="Dinis M."/>
            <person name="Alvarez R."/>
            <person name="Tran N.C."/>
            <person name="Knight R."/>
            <person name="Edlund A."/>
        </authorList>
    </citation>
    <scope>NUCLEOTIDE SEQUENCE</scope>
    <source>
        <strain evidence="1">JCVI_22A_bin.2</strain>
    </source>
</reference>
<keyword evidence="1" id="KW-0067">ATP-binding</keyword>
<keyword evidence="1" id="KW-0547">Nucleotide-binding</keyword>
<dbReference type="EMBL" id="JABZGT010000269">
    <property type="protein sequence ID" value="MBF4809482.1"/>
    <property type="molecule type" value="Genomic_DNA"/>
</dbReference>
<name>A0A930YT61_9ACTN</name>
<protein>
    <submittedName>
        <fullName evidence="1">ATP-dependent helicase</fullName>
    </submittedName>
</protein>
<evidence type="ECO:0000313" key="1">
    <source>
        <dbReference type="EMBL" id="MBF4809482.1"/>
    </source>
</evidence>
<evidence type="ECO:0000313" key="2">
    <source>
        <dbReference type="Proteomes" id="UP000772566"/>
    </source>
</evidence>
<organism evidence="1 2">
    <name type="scientific">Lancefieldella parvula</name>
    <dbReference type="NCBI Taxonomy" id="1382"/>
    <lineage>
        <taxon>Bacteria</taxon>
        <taxon>Bacillati</taxon>
        <taxon>Actinomycetota</taxon>
        <taxon>Coriobacteriia</taxon>
        <taxon>Coriobacteriales</taxon>
        <taxon>Atopobiaceae</taxon>
        <taxon>Lancefieldella</taxon>
    </lineage>
</organism>
<accession>A0A930YT61</accession>
<dbReference type="CDD" id="cd10311">
    <property type="entry name" value="PLDc_N_DEXD_c"/>
    <property type="match status" value="1"/>
</dbReference>
<gene>
    <name evidence="1" type="ORF">HXK23_04600</name>
</gene>
<feature type="non-terminal residue" evidence="1">
    <location>
        <position position="129"/>
    </location>
</feature>
<dbReference type="GO" id="GO:0004386">
    <property type="term" value="F:helicase activity"/>
    <property type="evidence" value="ECO:0007669"/>
    <property type="project" value="UniProtKB-KW"/>
</dbReference>
<keyword evidence="1" id="KW-0378">Hydrolase</keyword>
<dbReference type="Proteomes" id="UP000772566">
    <property type="component" value="Unassembled WGS sequence"/>
</dbReference>
<proteinExistence type="predicted"/>
<comment type="caution">
    <text evidence="1">The sequence shown here is derived from an EMBL/GenBank/DDBJ whole genome shotgun (WGS) entry which is preliminary data.</text>
</comment>